<keyword evidence="2" id="KW-1185">Reference proteome</keyword>
<dbReference type="AlphaFoldDB" id="A0AAD8AIT9"/>
<gene>
    <name evidence="1" type="ORF">L9F63_010100</name>
</gene>
<evidence type="ECO:0000313" key="2">
    <source>
        <dbReference type="Proteomes" id="UP001233999"/>
    </source>
</evidence>
<dbReference type="EMBL" id="JASPKZ010000811">
    <property type="protein sequence ID" value="KAJ9599431.1"/>
    <property type="molecule type" value="Genomic_DNA"/>
</dbReference>
<feature type="non-terminal residue" evidence="1">
    <location>
        <position position="1"/>
    </location>
</feature>
<evidence type="ECO:0000313" key="1">
    <source>
        <dbReference type="EMBL" id="KAJ9599431.1"/>
    </source>
</evidence>
<name>A0AAD8AIT9_DIPPU</name>
<proteinExistence type="predicted"/>
<reference evidence="1" key="2">
    <citation type="submission" date="2023-05" db="EMBL/GenBank/DDBJ databases">
        <authorList>
            <person name="Fouks B."/>
        </authorList>
    </citation>
    <scope>NUCLEOTIDE SEQUENCE</scope>
    <source>
        <strain evidence="1">Stay&amp;Tobe</strain>
        <tissue evidence="1">Testes</tissue>
    </source>
</reference>
<organism evidence="1 2">
    <name type="scientific">Diploptera punctata</name>
    <name type="common">Pacific beetle cockroach</name>
    <dbReference type="NCBI Taxonomy" id="6984"/>
    <lineage>
        <taxon>Eukaryota</taxon>
        <taxon>Metazoa</taxon>
        <taxon>Ecdysozoa</taxon>
        <taxon>Arthropoda</taxon>
        <taxon>Hexapoda</taxon>
        <taxon>Insecta</taxon>
        <taxon>Pterygota</taxon>
        <taxon>Neoptera</taxon>
        <taxon>Polyneoptera</taxon>
        <taxon>Dictyoptera</taxon>
        <taxon>Blattodea</taxon>
        <taxon>Blaberoidea</taxon>
        <taxon>Blaberidae</taxon>
        <taxon>Diplopterinae</taxon>
        <taxon>Diploptera</taxon>
    </lineage>
</organism>
<comment type="caution">
    <text evidence="1">The sequence shown here is derived from an EMBL/GenBank/DDBJ whole genome shotgun (WGS) entry which is preliminary data.</text>
</comment>
<reference evidence="1" key="1">
    <citation type="journal article" date="2023" name="IScience">
        <title>Live-bearing cockroach genome reveals convergent evolutionary mechanisms linked to viviparity in insects and beyond.</title>
        <authorList>
            <person name="Fouks B."/>
            <person name="Harrison M.C."/>
            <person name="Mikhailova A.A."/>
            <person name="Marchal E."/>
            <person name="English S."/>
            <person name="Carruthers M."/>
            <person name="Jennings E.C."/>
            <person name="Chiamaka E.L."/>
            <person name="Frigard R.A."/>
            <person name="Pippel M."/>
            <person name="Attardo G.M."/>
            <person name="Benoit J.B."/>
            <person name="Bornberg-Bauer E."/>
            <person name="Tobe S.S."/>
        </authorList>
    </citation>
    <scope>NUCLEOTIDE SEQUENCE</scope>
    <source>
        <strain evidence="1">Stay&amp;Tobe</strain>
    </source>
</reference>
<dbReference type="Proteomes" id="UP001233999">
    <property type="component" value="Unassembled WGS sequence"/>
</dbReference>
<protein>
    <submittedName>
        <fullName evidence="1">Uncharacterized protein</fullName>
    </submittedName>
</protein>
<sequence length="69" mass="8106">HDLISAHFFRAYKHHEISTLTPLTLHTGRDHSYLTKLKYSRRASGYDKAIHQSVGQGRRMFQIHLLKFS</sequence>
<accession>A0AAD8AIT9</accession>